<gene>
    <name evidence="1" type="ORF">HD599_000870</name>
</gene>
<dbReference type="Pfam" id="PF00702">
    <property type="entry name" value="Hydrolase"/>
    <property type="match status" value="1"/>
</dbReference>
<dbReference type="PANTHER" id="PTHR43434">
    <property type="entry name" value="PHOSPHOGLYCOLATE PHOSPHATASE"/>
    <property type="match status" value="1"/>
</dbReference>
<keyword evidence="2" id="KW-1185">Reference proteome</keyword>
<protein>
    <submittedName>
        <fullName evidence="1">Phosphonatase-like hydrolase</fullName>
    </submittedName>
</protein>
<dbReference type="GO" id="GO:0008967">
    <property type="term" value="F:phosphoglycolate phosphatase activity"/>
    <property type="evidence" value="ECO:0007669"/>
    <property type="project" value="TreeGrafter"/>
</dbReference>
<proteinExistence type="predicted"/>
<dbReference type="EMBL" id="JACHMJ010000001">
    <property type="protein sequence ID" value="MBB5842547.1"/>
    <property type="molecule type" value="Genomic_DNA"/>
</dbReference>
<dbReference type="GO" id="GO:0006281">
    <property type="term" value="P:DNA repair"/>
    <property type="evidence" value="ECO:0007669"/>
    <property type="project" value="TreeGrafter"/>
</dbReference>
<dbReference type="GO" id="GO:0005829">
    <property type="term" value="C:cytosol"/>
    <property type="evidence" value="ECO:0007669"/>
    <property type="project" value="TreeGrafter"/>
</dbReference>
<dbReference type="Proteomes" id="UP000536685">
    <property type="component" value="Unassembled WGS sequence"/>
</dbReference>
<keyword evidence="1" id="KW-0378">Hydrolase</keyword>
<dbReference type="Gene3D" id="3.40.50.1000">
    <property type="entry name" value="HAD superfamily/HAD-like"/>
    <property type="match status" value="1"/>
</dbReference>
<name>A0A841AH53_9MICO</name>
<dbReference type="PANTHER" id="PTHR43434:SF19">
    <property type="entry name" value="PHOSPHONOACETALDEHYDE HYDROLASE"/>
    <property type="match status" value="1"/>
</dbReference>
<sequence length="226" mass="23166">MTDITLAVLDMAGTTVSDDGVVEQSFADAYDATPVLHGFGTRDAVRAYAKATMGQSKIEVFGELTSSYDDAVVANLAFEKAFADLVASGACTPLPGAVETITRLRDSGIAVVLTTGFSKQTQDALIDSLGWGDLVDLALCPADAGRGRPFPDLNLTALIRSRTLGVQNMLVAGDTSTDMLSATRAGAAYAVGVLSGAHDEELLRANGATDILAGVAGIPALLGLDG</sequence>
<dbReference type="SFLD" id="SFLDS00003">
    <property type="entry name" value="Haloacid_Dehalogenase"/>
    <property type="match status" value="1"/>
</dbReference>
<dbReference type="InterPro" id="IPR023214">
    <property type="entry name" value="HAD_sf"/>
</dbReference>
<accession>A0A841AH53</accession>
<dbReference type="InterPro" id="IPR050155">
    <property type="entry name" value="HAD-like_hydrolase_sf"/>
</dbReference>
<reference evidence="1 2" key="1">
    <citation type="submission" date="2020-08" db="EMBL/GenBank/DDBJ databases">
        <title>Sequencing the genomes of 1000 actinobacteria strains.</title>
        <authorList>
            <person name="Klenk H.-P."/>
        </authorList>
    </citation>
    <scope>NUCLEOTIDE SEQUENCE [LARGE SCALE GENOMIC DNA]</scope>
    <source>
        <strain evidence="1 2">DSM 105784</strain>
    </source>
</reference>
<evidence type="ECO:0000313" key="2">
    <source>
        <dbReference type="Proteomes" id="UP000536685"/>
    </source>
</evidence>
<organism evidence="1 2">
    <name type="scientific">Conyzicola lurida</name>
    <dbReference type="NCBI Taxonomy" id="1172621"/>
    <lineage>
        <taxon>Bacteria</taxon>
        <taxon>Bacillati</taxon>
        <taxon>Actinomycetota</taxon>
        <taxon>Actinomycetes</taxon>
        <taxon>Micrococcales</taxon>
        <taxon>Microbacteriaceae</taxon>
        <taxon>Conyzicola</taxon>
    </lineage>
</organism>
<dbReference type="SUPFAM" id="SSF56784">
    <property type="entry name" value="HAD-like"/>
    <property type="match status" value="1"/>
</dbReference>
<dbReference type="InterPro" id="IPR036412">
    <property type="entry name" value="HAD-like_sf"/>
</dbReference>
<dbReference type="RefSeq" id="WP_184233962.1">
    <property type="nucleotide sequence ID" value="NZ_JACHMJ010000001.1"/>
</dbReference>
<evidence type="ECO:0000313" key="1">
    <source>
        <dbReference type="EMBL" id="MBB5842547.1"/>
    </source>
</evidence>
<comment type="caution">
    <text evidence="1">The sequence shown here is derived from an EMBL/GenBank/DDBJ whole genome shotgun (WGS) entry which is preliminary data.</text>
</comment>
<dbReference type="SFLD" id="SFLDG01129">
    <property type="entry name" value="C1.5:_HAD__Beta-PGM__Phosphata"/>
    <property type="match status" value="1"/>
</dbReference>
<dbReference type="AlphaFoldDB" id="A0A841AH53"/>